<evidence type="ECO:0000313" key="3">
    <source>
        <dbReference type="Proteomes" id="UP001152798"/>
    </source>
</evidence>
<keyword evidence="3" id="KW-1185">Reference proteome</keyword>
<dbReference type="Proteomes" id="UP001152798">
    <property type="component" value="Chromosome 6"/>
</dbReference>
<reference evidence="2" key="1">
    <citation type="submission" date="2022-01" db="EMBL/GenBank/DDBJ databases">
        <authorList>
            <person name="King R."/>
        </authorList>
    </citation>
    <scope>NUCLEOTIDE SEQUENCE</scope>
</reference>
<keyword evidence="1" id="KW-1133">Transmembrane helix</keyword>
<dbReference type="AlphaFoldDB" id="A0A9P0HPX5"/>
<evidence type="ECO:0000313" key="2">
    <source>
        <dbReference type="EMBL" id="CAH1405709.1"/>
    </source>
</evidence>
<sequence length="73" mass="8540">MKRRLWWRRLPWLRAEAALLRTAPAADRSAPAMEACGMSFIKYLLFFFNLVFAVSKYTMALTVYCGYLINMII</sequence>
<protein>
    <submittedName>
        <fullName evidence="2">Uncharacterized protein</fullName>
    </submittedName>
</protein>
<name>A0A9P0HPX5_NEZVI</name>
<keyword evidence="1" id="KW-0812">Transmembrane</keyword>
<accession>A0A9P0HPX5</accession>
<dbReference type="EMBL" id="OV725082">
    <property type="protein sequence ID" value="CAH1405709.1"/>
    <property type="molecule type" value="Genomic_DNA"/>
</dbReference>
<feature type="transmembrane region" description="Helical" evidence="1">
    <location>
        <begin position="41"/>
        <end position="69"/>
    </location>
</feature>
<dbReference type="OrthoDB" id="8196855at2759"/>
<evidence type="ECO:0000256" key="1">
    <source>
        <dbReference type="SAM" id="Phobius"/>
    </source>
</evidence>
<gene>
    <name evidence="2" type="ORF">NEZAVI_LOCUS13855</name>
</gene>
<proteinExistence type="predicted"/>
<keyword evidence="1" id="KW-0472">Membrane</keyword>
<organism evidence="2 3">
    <name type="scientific">Nezara viridula</name>
    <name type="common">Southern green stink bug</name>
    <name type="synonym">Cimex viridulus</name>
    <dbReference type="NCBI Taxonomy" id="85310"/>
    <lineage>
        <taxon>Eukaryota</taxon>
        <taxon>Metazoa</taxon>
        <taxon>Ecdysozoa</taxon>
        <taxon>Arthropoda</taxon>
        <taxon>Hexapoda</taxon>
        <taxon>Insecta</taxon>
        <taxon>Pterygota</taxon>
        <taxon>Neoptera</taxon>
        <taxon>Paraneoptera</taxon>
        <taxon>Hemiptera</taxon>
        <taxon>Heteroptera</taxon>
        <taxon>Panheteroptera</taxon>
        <taxon>Pentatomomorpha</taxon>
        <taxon>Pentatomoidea</taxon>
        <taxon>Pentatomidae</taxon>
        <taxon>Pentatominae</taxon>
        <taxon>Nezara</taxon>
    </lineage>
</organism>